<name>A0AAP6BBJ8_9ACTN</name>
<proteinExistence type="predicted"/>
<organism evidence="1 2">
    <name type="scientific">Streptomyces acidiscabies</name>
    <dbReference type="NCBI Taxonomy" id="42234"/>
    <lineage>
        <taxon>Bacteria</taxon>
        <taxon>Bacillati</taxon>
        <taxon>Actinomycetota</taxon>
        <taxon>Actinomycetes</taxon>
        <taxon>Kitasatosporales</taxon>
        <taxon>Streptomycetaceae</taxon>
        <taxon>Streptomyces</taxon>
    </lineage>
</organism>
<reference evidence="1" key="1">
    <citation type="journal article" date="2023" name="Microb. Genom.">
        <title>Mesoterricola silvestris gen. nov., sp. nov., Mesoterricola sediminis sp. nov., Geothrix oryzae sp. nov., Geothrix edaphica sp. nov., Geothrix rubra sp. nov., and Geothrix limicola sp. nov., six novel members of Acidobacteriota isolated from soils.</title>
        <authorList>
            <person name="Weisberg A.J."/>
            <person name="Pearce E."/>
            <person name="Kramer C.G."/>
            <person name="Chang J.H."/>
            <person name="Clarke C.R."/>
        </authorList>
    </citation>
    <scope>NUCLEOTIDE SEQUENCE</scope>
    <source>
        <strain evidence="1">NRRL_B-16521</strain>
    </source>
</reference>
<protein>
    <submittedName>
        <fullName evidence="1">Transcriptional regulator</fullName>
    </submittedName>
</protein>
<gene>
    <name evidence="1" type="ORF">PV399_18645</name>
</gene>
<dbReference type="AlphaFoldDB" id="A0AAP6BBJ8"/>
<accession>A0AAP6BBJ8</accession>
<dbReference type="Proteomes" id="UP001282288">
    <property type="component" value="Unassembled WGS sequence"/>
</dbReference>
<feature type="non-terminal residue" evidence="1">
    <location>
        <position position="1"/>
    </location>
</feature>
<dbReference type="EMBL" id="JARAWC010000013">
    <property type="protein sequence ID" value="MDX2961721.1"/>
    <property type="molecule type" value="Genomic_DNA"/>
</dbReference>
<evidence type="ECO:0000313" key="2">
    <source>
        <dbReference type="Proteomes" id="UP001282288"/>
    </source>
</evidence>
<evidence type="ECO:0000313" key="1">
    <source>
        <dbReference type="EMBL" id="MDX2961721.1"/>
    </source>
</evidence>
<sequence>RGGDIDQGVYVSRQFVAAADARPNTMGRDRAHSIASRLPNNERELARHLLQFAV</sequence>
<comment type="caution">
    <text evidence="1">The sequence shown here is derived from an EMBL/GenBank/DDBJ whole genome shotgun (WGS) entry which is preliminary data.</text>
</comment>